<dbReference type="VEuPathDB" id="CryptoDB:Cvel_22221"/>
<feature type="compositionally biased region" description="Basic and acidic residues" evidence="1">
    <location>
        <begin position="238"/>
        <end position="265"/>
    </location>
</feature>
<feature type="region of interest" description="Disordered" evidence="1">
    <location>
        <begin position="1"/>
        <end position="63"/>
    </location>
</feature>
<feature type="compositionally biased region" description="Basic residues" evidence="1">
    <location>
        <begin position="1224"/>
        <end position="1239"/>
    </location>
</feature>
<evidence type="ECO:0000256" key="1">
    <source>
        <dbReference type="SAM" id="MobiDB-lite"/>
    </source>
</evidence>
<feature type="region of interest" description="Disordered" evidence="1">
    <location>
        <begin position="304"/>
        <end position="411"/>
    </location>
</feature>
<protein>
    <submittedName>
        <fullName evidence="2">Uncharacterized protein</fullName>
    </submittedName>
</protein>
<feature type="region of interest" description="Disordered" evidence="1">
    <location>
        <begin position="1587"/>
        <end position="1607"/>
    </location>
</feature>
<proteinExistence type="predicted"/>
<feature type="compositionally biased region" description="Low complexity" evidence="1">
    <location>
        <begin position="1"/>
        <end position="24"/>
    </location>
</feature>
<feature type="compositionally biased region" description="Acidic residues" evidence="1">
    <location>
        <begin position="307"/>
        <end position="318"/>
    </location>
</feature>
<feature type="region of interest" description="Disordered" evidence="1">
    <location>
        <begin position="1218"/>
        <end position="1267"/>
    </location>
</feature>
<dbReference type="EMBL" id="CDMZ01001283">
    <property type="protein sequence ID" value="CEM30199.1"/>
    <property type="molecule type" value="Genomic_DNA"/>
</dbReference>
<accession>A0A0G4GJY4</accession>
<feature type="compositionally biased region" description="Acidic residues" evidence="1">
    <location>
        <begin position="1587"/>
        <end position="1596"/>
    </location>
</feature>
<evidence type="ECO:0000313" key="2">
    <source>
        <dbReference type="EMBL" id="CEM30199.1"/>
    </source>
</evidence>
<sequence length="1813" mass="202792">MQVRSSSAKGVSCSGGKSGCSAVEGEGGGGGRENNGSGLAFLQEEEKEQRRRQRRQKERAMAAKNLDESAVQYMNAIRALALQIEEDARAISRLKAPPSSGTPVRFSERAKTLESKVVAAEKLHQRLDKLARTVGPLQLNDDLTEGVQDLSQEDEKRLEETQQTHEAIRRARDMVFSVVTPEAKSRIEVETEVKLRARDQSTEALLEDVHDLSEESLDAMELAEGLDEELLRAEENRRQQLRTKKEQEGRERERQRQRNKERAPDDLDISDDDSSLSPSEEEKKRLPVEVTDEVWGWLDPEIRWVSEEDEGSDDEGEEYAMRERGLKREMQGAYAAKRKKEAKLWDSDYSDDDEEISEGWESGEGPDDFEPDIILRTPDSSSSTEAETERSFGNSTETETERHSENPACALDGSLESVGVFTLPGEVEFSSRRQGPGARMKADVVDDFARAEACASNPEVQCQDCDQAYAESASNGVPEKERDQLWRRCVGLKLVAAHRERQNKKVSEKAEKILEHLKEGDYERWRASWGEKVDNAINARGKLMNYLFIRDLTNDPEWPLNMWSANFYETQANRLPALLLSHVDAFKEQLAAFELVGEFRDAVPLRDVIVGTEGIQKVADSILQAASAAKGDAEGVVGNVRKLFSGGNAGMDTAVDAVRPSPGGSATLVADSEKAVQEAQSIGARLEEVAEQIRAGAAECQGGGVCETASLHELAVELTELEERSREVRSLLGSQTTELSNVRIKYYEDVAKPILEHPIVGDAGKVVLEGLEVLKENVITPEVRTVLSTLSNHVLSAVPEIVQGVKVAAEAVWVVLQPILVDTLLIALEVAFDLITQWGWVISAVRMLYKFYKWATTYAPEPSRLCVPDHQLKCCFDTVMEWAKVAKKTKGESEFLRETGKRFEKSLQQTWRDWVAGTRPTAFIQTESQCNAWTTSMYYDSPGKILEADGDELGDKALDGVKSADAIMLEQLKLMGERPLKKRQRTDLQSLASGQSAKGMWLVHEKSATPVTFFRWTPDGALHFSVIQTLIKTVGSDTGAPSSFRMQMKIPVSVLRKGTLGIPFYLKLKPVPVPQRADFPCGNGISTLGANPNNGSVVHSDDPAEAPCKDFWATPEDAPDVQPESAHLCKLANELCKSACALLPSEEAACDSMYGGKKIFDIRAAIEYLGRDGAAKKGKKKEVFLEDFCGVKAKDAGEVLKEKETKIRRANALTVDAETEGSRGSKRKMIKKRTHRRHSSAASSPPGAFLEEEEEEGQMTARQTTATESPRRAFFHLFVSKPPNKVIQPVANKFCYEQMLPRWRCGWEECQICRQVASFFSSNEGSAGWAACRAFQRIAETRGEGRSLVPWDSSRVRGVSRASKCKAIHTHLSARNANRVLKGRQISLQQACEENGFCDDSIEARQGSQAEVSLDLTGPIEWTLLPSGFREGNMEGMGGKKLRKMEASGRTLREGGKKKVEVETMCRMCTEYAFRAWVVPVISERRSNPKRLCERIPFFFEEEKERCFEGLKFFQTLFGDEAKTDKEESKDAMHVVAVCRKICSNVHKRNGGMITPDVLLPFQKDLKALPTLGPAFSKSSLHLELGPDLEGEDVDEGENKPPPGFNETWYLEDAQVHQPGWLKVSVRARLLQIAEALERTSRKMRARLEVMHWDAHYSVRHVYPQSGQSGIVTRMTEEGLMFALQKFHLVSRHIKAGYEFYVAGMPLVRPCESMNRIDGVILFFEGLKRPLEEVKDSLKGLGSDMDEKNLLDYSLKDLKMQELYAKLGNLVPPDFVSRWQRAGHKLHDAFSFQEGERNWQKARYWKVSPPHSW</sequence>
<gene>
    <name evidence="2" type="ORF">Cvel_22221</name>
</gene>
<organism evidence="2">
    <name type="scientific">Chromera velia CCMP2878</name>
    <dbReference type="NCBI Taxonomy" id="1169474"/>
    <lineage>
        <taxon>Eukaryota</taxon>
        <taxon>Sar</taxon>
        <taxon>Alveolata</taxon>
        <taxon>Colpodellida</taxon>
        <taxon>Chromeraceae</taxon>
        <taxon>Chromera</taxon>
    </lineage>
</organism>
<feature type="compositionally biased region" description="Acidic residues" evidence="1">
    <location>
        <begin position="348"/>
        <end position="358"/>
    </location>
</feature>
<feature type="region of interest" description="Disordered" evidence="1">
    <location>
        <begin position="238"/>
        <end position="290"/>
    </location>
</feature>
<feature type="compositionally biased region" description="Basic and acidic residues" evidence="1">
    <location>
        <begin position="319"/>
        <end position="330"/>
    </location>
</feature>
<reference evidence="2" key="1">
    <citation type="submission" date="2014-11" db="EMBL/GenBank/DDBJ databases">
        <authorList>
            <person name="Otto D Thomas"/>
            <person name="Naeem Raeece"/>
        </authorList>
    </citation>
    <scope>NUCLEOTIDE SEQUENCE</scope>
</reference>
<name>A0A0G4GJY4_9ALVE</name>